<evidence type="ECO:0000256" key="4">
    <source>
        <dbReference type="ARBA" id="ARBA00022679"/>
    </source>
</evidence>
<feature type="region of interest" description="Disordered" evidence="12">
    <location>
        <begin position="84"/>
        <end position="107"/>
    </location>
</feature>
<comment type="caution">
    <text evidence="14">The sequence shown here is derived from an EMBL/GenBank/DDBJ whole genome shotgun (WGS) entry which is preliminary data.</text>
</comment>
<reference evidence="14 15" key="1">
    <citation type="journal article" date="2011" name="J. Gen. Appl. Microbiol.">
        <title>Draft genome sequencing of the enigmatic yeast Saitoella complicata.</title>
        <authorList>
            <person name="Nishida H."/>
            <person name="Hamamoto M."/>
            <person name="Sugiyama J."/>
        </authorList>
    </citation>
    <scope>NUCLEOTIDE SEQUENCE [LARGE SCALE GENOMIC DNA]</scope>
    <source>
        <strain evidence="14 15">NRRL Y-17804</strain>
    </source>
</reference>
<evidence type="ECO:0000256" key="7">
    <source>
        <dbReference type="ARBA" id="ARBA00022946"/>
    </source>
</evidence>
<dbReference type="Gene3D" id="3.40.50.150">
    <property type="entry name" value="Vaccinia Virus protein VP39"/>
    <property type="match status" value="1"/>
</dbReference>
<feature type="domain" description="SAM-dependent MTase RsmB/NOP-type" evidence="13">
    <location>
        <begin position="37"/>
        <end position="378"/>
    </location>
</feature>
<feature type="binding site" evidence="11">
    <location>
        <position position="228"/>
    </location>
    <ligand>
        <name>S-adenosyl-L-methionine</name>
        <dbReference type="ChEBI" id="CHEBI:59789"/>
    </ligand>
</feature>
<proteinExistence type="inferred from homology"/>
<gene>
    <name evidence="14" type="ORF">G7K_6678-t1</name>
</gene>
<evidence type="ECO:0000256" key="11">
    <source>
        <dbReference type="PROSITE-ProRule" id="PRU01023"/>
    </source>
</evidence>
<evidence type="ECO:0000259" key="13">
    <source>
        <dbReference type="PROSITE" id="PS51686"/>
    </source>
</evidence>
<comment type="similarity">
    <text evidence="11">Belongs to the class I-like SAM-binding methyltransferase superfamily. RsmB/NOP family.</text>
</comment>
<dbReference type="OMA" id="RHIIHAH"/>
<feature type="binding site" evidence="11">
    <location>
        <position position="177"/>
    </location>
    <ligand>
        <name>S-adenosyl-L-methionine</name>
        <dbReference type="ChEBI" id="CHEBI:59789"/>
    </ligand>
</feature>
<dbReference type="Pfam" id="PF01189">
    <property type="entry name" value="Methyltr_RsmB-F"/>
    <property type="match status" value="1"/>
</dbReference>
<evidence type="ECO:0000256" key="12">
    <source>
        <dbReference type="SAM" id="MobiDB-lite"/>
    </source>
</evidence>
<keyword evidence="2" id="KW-0698">rRNA processing</keyword>
<accession>A0A0E9NT63</accession>
<keyword evidence="3 11" id="KW-0489">Methyltransferase</keyword>
<organism evidence="14 15">
    <name type="scientific">Saitoella complicata (strain BCRC 22490 / CBS 7301 / JCM 7358 / NBRC 10748 / NRRL Y-17804)</name>
    <dbReference type="NCBI Taxonomy" id="698492"/>
    <lineage>
        <taxon>Eukaryota</taxon>
        <taxon>Fungi</taxon>
        <taxon>Dikarya</taxon>
        <taxon>Ascomycota</taxon>
        <taxon>Taphrinomycotina</taxon>
        <taxon>Taphrinomycotina incertae sedis</taxon>
        <taxon>Saitoella</taxon>
    </lineage>
</organism>
<evidence type="ECO:0000256" key="1">
    <source>
        <dbReference type="ARBA" id="ARBA00004173"/>
    </source>
</evidence>
<sequence>MGKKNAGNARLEKAQDTFNKHFETIYGEERWAALQPAMLGSTRHCALLNQFVEAKEVKATLGVEDKDAEPLPFVSIPCVVKKEHDERTSTEHPFNPPKPSTTNGSRGGLRTHYLMDAASVLVTEALNVTPGLDILDLCAAPGGKSIAIAQQLFPHLHAGAIKPEHQGVKIGTLHANEMNPARRKRLRGNLEEYLPAPLFEKRKITATEHDGTKTLHFPTSHYDRVLLDAPCGSERHILHSVYEGGDEMIRWKPKASKEISAIQLELLETAVKVVKPGGLVVYATCSISPEENDDVVRSYIKRLKKRNERFKAMEAEKGEGDKYEQSEVVGRGVSVIEVEVVRRKEGFAIGEKTRYGHIVLPDTEGRWGPLYFSILRRTS</sequence>
<evidence type="ECO:0000313" key="15">
    <source>
        <dbReference type="Proteomes" id="UP000033140"/>
    </source>
</evidence>
<feature type="active site" description="Nucleophile" evidence="11">
    <location>
        <position position="285"/>
    </location>
</feature>
<dbReference type="CDD" id="cd02440">
    <property type="entry name" value="AdoMet_MTases"/>
    <property type="match status" value="1"/>
</dbReference>
<evidence type="ECO:0000256" key="5">
    <source>
        <dbReference type="ARBA" id="ARBA00022691"/>
    </source>
</evidence>
<dbReference type="SUPFAM" id="SSF53335">
    <property type="entry name" value="S-adenosyl-L-methionine-dependent methyltransferases"/>
    <property type="match status" value="1"/>
</dbReference>
<evidence type="ECO:0000256" key="8">
    <source>
        <dbReference type="ARBA" id="ARBA00023128"/>
    </source>
</evidence>
<dbReference type="InterPro" id="IPR001678">
    <property type="entry name" value="MeTrfase_RsmB-F_NOP2_dom"/>
</dbReference>
<reference evidence="14 15" key="2">
    <citation type="journal article" date="2014" name="J. Gen. Appl. Microbiol.">
        <title>The early diverging ascomycetous budding yeast Saitoella complicata has three histone deacetylases belonging to the Clr6, Hos2, and Rpd3 lineages.</title>
        <authorList>
            <person name="Nishida H."/>
            <person name="Matsumoto T."/>
            <person name="Kondo S."/>
            <person name="Hamamoto M."/>
            <person name="Yoshikawa H."/>
        </authorList>
    </citation>
    <scope>NUCLEOTIDE SEQUENCE [LARGE SCALE GENOMIC DNA]</scope>
    <source>
        <strain evidence="14 15">NRRL Y-17804</strain>
    </source>
</reference>
<dbReference type="STRING" id="698492.A0A0E9NT63"/>
<evidence type="ECO:0000256" key="3">
    <source>
        <dbReference type="ARBA" id="ARBA00022603"/>
    </source>
</evidence>
<dbReference type="GO" id="GO:0031167">
    <property type="term" value="P:rRNA methylation"/>
    <property type="evidence" value="ECO:0007669"/>
    <property type="project" value="TreeGrafter"/>
</dbReference>
<dbReference type="Proteomes" id="UP000033140">
    <property type="component" value="Unassembled WGS sequence"/>
</dbReference>
<dbReference type="EMBL" id="BACD03000076">
    <property type="protein sequence ID" value="GAO52605.1"/>
    <property type="molecule type" value="Genomic_DNA"/>
</dbReference>
<dbReference type="GO" id="GO:0005762">
    <property type="term" value="C:mitochondrial large ribosomal subunit"/>
    <property type="evidence" value="ECO:0007669"/>
    <property type="project" value="TreeGrafter"/>
</dbReference>
<protein>
    <recommendedName>
        <fullName evidence="9">NOL1/NOP2/Sun domain family member 4</fullName>
    </recommendedName>
</protein>
<keyword evidence="4 11" id="KW-0808">Transferase</keyword>
<evidence type="ECO:0000256" key="6">
    <source>
        <dbReference type="ARBA" id="ARBA00022884"/>
    </source>
</evidence>
<evidence type="ECO:0000313" key="14">
    <source>
        <dbReference type="EMBL" id="GAO52605.1"/>
    </source>
</evidence>
<dbReference type="Gene3D" id="6.20.240.40">
    <property type="match status" value="1"/>
</dbReference>
<dbReference type="GO" id="GO:0003723">
    <property type="term" value="F:RNA binding"/>
    <property type="evidence" value="ECO:0007669"/>
    <property type="project" value="UniProtKB-UniRule"/>
</dbReference>
<dbReference type="GO" id="GO:0008173">
    <property type="term" value="F:RNA methyltransferase activity"/>
    <property type="evidence" value="ECO:0007669"/>
    <property type="project" value="InterPro"/>
</dbReference>
<dbReference type="PANTHER" id="PTHR22808:SF3">
    <property type="entry name" value="5-METHYLCYTOSINE RRNA METHYLTRANSFERASE NSUN4"/>
    <property type="match status" value="1"/>
</dbReference>
<dbReference type="OrthoDB" id="427002at2759"/>
<dbReference type="AlphaFoldDB" id="A0A0E9NT63"/>
<dbReference type="RefSeq" id="XP_019021077.1">
    <property type="nucleotide sequence ID" value="XM_019167068.1"/>
</dbReference>
<evidence type="ECO:0000256" key="9">
    <source>
        <dbReference type="ARBA" id="ARBA00042050"/>
    </source>
</evidence>
<keyword evidence="7" id="KW-0809">Transit peptide</keyword>
<evidence type="ECO:0000256" key="10">
    <source>
        <dbReference type="ARBA" id="ARBA00049302"/>
    </source>
</evidence>
<dbReference type="PROSITE" id="PS51686">
    <property type="entry name" value="SAM_MT_RSMB_NOP"/>
    <property type="match status" value="1"/>
</dbReference>
<dbReference type="InterPro" id="IPR023267">
    <property type="entry name" value="RCMT"/>
</dbReference>
<feature type="binding site" evidence="11">
    <location>
        <begin position="138"/>
        <end position="144"/>
    </location>
    <ligand>
        <name>S-adenosyl-L-methionine</name>
        <dbReference type="ChEBI" id="CHEBI:59789"/>
    </ligand>
</feature>
<dbReference type="PRINTS" id="PR02008">
    <property type="entry name" value="RCMTFAMILY"/>
</dbReference>
<dbReference type="InterPro" id="IPR029063">
    <property type="entry name" value="SAM-dependent_MTases_sf"/>
</dbReference>
<name>A0A0E9NT63_SAICN</name>
<keyword evidence="8" id="KW-0496">Mitochondrion</keyword>
<reference evidence="14 15" key="3">
    <citation type="journal article" date="2015" name="Genome Announc.">
        <title>Draft Genome Sequence of the Archiascomycetous Yeast Saitoella complicata.</title>
        <authorList>
            <person name="Yamauchi K."/>
            <person name="Kondo S."/>
            <person name="Hamamoto M."/>
            <person name="Takahashi Y."/>
            <person name="Ogura Y."/>
            <person name="Hayashi T."/>
            <person name="Nishida H."/>
        </authorList>
    </citation>
    <scope>NUCLEOTIDE SEQUENCE [LARGE SCALE GENOMIC DNA]</scope>
    <source>
        <strain evidence="14 15">NRRL Y-17804</strain>
    </source>
</reference>
<feature type="binding site" evidence="11">
    <location>
        <position position="210"/>
    </location>
    <ligand>
        <name>S-adenosyl-L-methionine</name>
        <dbReference type="ChEBI" id="CHEBI:59789"/>
    </ligand>
</feature>
<dbReference type="PANTHER" id="PTHR22808">
    <property type="entry name" value="NCL1 YEAST -RELATED NOL1/NOP2/FMU SUN DOMAIN-CONTAINING"/>
    <property type="match status" value="1"/>
</dbReference>
<comment type="catalytic activity">
    <reaction evidence="10">
        <text>a cytidine in rRNA + S-adenosyl-L-methionine = a 5-methylcytidine in rRNA + S-adenosyl-L-homocysteine + H(+)</text>
        <dbReference type="Rhea" id="RHEA:61484"/>
        <dbReference type="Rhea" id="RHEA-COMP:15836"/>
        <dbReference type="Rhea" id="RHEA-COMP:15837"/>
        <dbReference type="ChEBI" id="CHEBI:15378"/>
        <dbReference type="ChEBI" id="CHEBI:57856"/>
        <dbReference type="ChEBI" id="CHEBI:59789"/>
        <dbReference type="ChEBI" id="CHEBI:74483"/>
        <dbReference type="ChEBI" id="CHEBI:82748"/>
    </reaction>
</comment>
<keyword evidence="6 11" id="KW-0694">RNA-binding</keyword>
<keyword evidence="5 11" id="KW-0949">S-adenosyl-L-methionine</keyword>
<keyword evidence="15" id="KW-1185">Reference proteome</keyword>
<comment type="subcellular location">
    <subcellularLocation>
        <location evidence="1">Mitochondrion</location>
    </subcellularLocation>
</comment>
<evidence type="ECO:0000256" key="2">
    <source>
        <dbReference type="ARBA" id="ARBA00022552"/>
    </source>
</evidence>
<dbReference type="InterPro" id="IPR049560">
    <property type="entry name" value="MeTrfase_RsmB-F_NOP2_cat"/>
</dbReference>